<comment type="caution">
    <text evidence="6">The sequence shown here is derived from an EMBL/GenBank/DDBJ whole genome shotgun (WGS) entry which is preliminary data.</text>
</comment>
<dbReference type="GO" id="GO:0003723">
    <property type="term" value="F:RNA binding"/>
    <property type="evidence" value="ECO:0007669"/>
    <property type="project" value="TreeGrafter"/>
</dbReference>
<dbReference type="InterPro" id="IPR036824">
    <property type="entry name" value="Nucleoplasmin_core_dom_sf"/>
</dbReference>
<dbReference type="OrthoDB" id="6075101at2759"/>
<dbReference type="GO" id="GO:0003682">
    <property type="term" value="F:chromatin binding"/>
    <property type="evidence" value="ECO:0007669"/>
    <property type="project" value="TreeGrafter"/>
</dbReference>
<name>A0A3M7PEM5_BRAPC</name>
<evidence type="ECO:0000256" key="4">
    <source>
        <dbReference type="SAM" id="MobiDB-lite"/>
    </source>
</evidence>
<dbReference type="GO" id="GO:0042393">
    <property type="term" value="F:histone binding"/>
    <property type="evidence" value="ECO:0007669"/>
    <property type="project" value="TreeGrafter"/>
</dbReference>
<dbReference type="EMBL" id="REGN01011405">
    <property type="protein sequence ID" value="RMZ97459.1"/>
    <property type="molecule type" value="Genomic_DNA"/>
</dbReference>
<feature type="region of interest" description="Disordered" evidence="4">
    <location>
        <begin position="126"/>
        <end position="213"/>
    </location>
</feature>
<dbReference type="GO" id="GO:0005737">
    <property type="term" value="C:cytoplasm"/>
    <property type="evidence" value="ECO:0007669"/>
    <property type="project" value="TreeGrafter"/>
</dbReference>
<keyword evidence="3" id="KW-0539">Nucleus</keyword>
<evidence type="ECO:0000313" key="6">
    <source>
        <dbReference type="EMBL" id="RMZ97459.1"/>
    </source>
</evidence>
<evidence type="ECO:0000256" key="3">
    <source>
        <dbReference type="ARBA" id="ARBA00023242"/>
    </source>
</evidence>
<proteinExistence type="inferred from homology"/>
<comment type="similarity">
    <text evidence="2">Belongs to the nucleoplasmin family.</text>
</comment>
<dbReference type="InterPro" id="IPR004301">
    <property type="entry name" value="Nucleoplasmin"/>
</dbReference>
<feature type="compositionally biased region" description="Basic and acidic residues" evidence="4">
    <location>
        <begin position="196"/>
        <end position="207"/>
    </location>
</feature>
<reference evidence="6 7" key="1">
    <citation type="journal article" date="2018" name="Sci. Rep.">
        <title>Genomic signatures of local adaptation to the degree of environmental predictability in rotifers.</title>
        <authorList>
            <person name="Franch-Gras L."/>
            <person name="Hahn C."/>
            <person name="Garcia-Roger E.M."/>
            <person name="Carmona M.J."/>
            <person name="Serra M."/>
            <person name="Gomez A."/>
        </authorList>
    </citation>
    <scope>NUCLEOTIDE SEQUENCE [LARGE SCALE GENOMIC DNA]</scope>
    <source>
        <strain evidence="6">HYR1</strain>
    </source>
</reference>
<dbReference type="PANTHER" id="PTHR22747:SF18">
    <property type="entry name" value="GEO09167P1-RELATED"/>
    <property type="match status" value="1"/>
</dbReference>
<keyword evidence="7" id="KW-1185">Reference proteome</keyword>
<dbReference type="GO" id="GO:0006338">
    <property type="term" value="P:chromatin remodeling"/>
    <property type="evidence" value="ECO:0007669"/>
    <property type="project" value="TreeGrafter"/>
</dbReference>
<dbReference type="Pfam" id="PF03066">
    <property type="entry name" value="Nucleoplasmin"/>
    <property type="match status" value="1"/>
</dbReference>
<gene>
    <name evidence="6" type="ORF">BpHYR1_021071</name>
</gene>
<evidence type="ECO:0000259" key="5">
    <source>
        <dbReference type="Pfam" id="PF03066"/>
    </source>
</evidence>
<dbReference type="STRING" id="10195.A0A3M7PEM5"/>
<sequence length="213" mass="23606">MATQKFLWVCELNKDQPSKIWKAADIMELEDDEDTDFVLNSLILKTAVLGAKAVESERNLVAVKAKGYQDSEFEQPIFSLTLGRNDVISGMDLTLANDHNAQIEFKLVEGTGPVFLTCNHVIELPEQEEHPTIMTTSDGDVEDSAAEEEEEMDEEAEVEEENKKTKGKKNGAAKNGVKNGKMANGKNGDHVNGANGKKEEAEIEEKPTKRKRN</sequence>
<feature type="domain" description="Nucleoplasmin core" evidence="5">
    <location>
        <begin position="7"/>
        <end position="122"/>
    </location>
</feature>
<protein>
    <submittedName>
        <fullName evidence="6">Mitotic apparatus p62-like isoform X2</fullName>
    </submittedName>
</protein>
<dbReference type="AlphaFoldDB" id="A0A3M7PEM5"/>
<dbReference type="PANTHER" id="PTHR22747">
    <property type="entry name" value="NUCLEOPLASMIN"/>
    <property type="match status" value="1"/>
</dbReference>
<accession>A0A3M7PEM5</accession>
<evidence type="ECO:0000256" key="2">
    <source>
        <dbReference type="ARBA" id="ARBA00010744"/>
    </source>
</evidence>
<evidence type="ECO:0000313" key="7">
    <source>
        <dbReference type="Proteomes" id="UP000276133"/>
    </source>
</evidence>
<comment type="subcellular location">
    <subcellularLocation>
        <location evidence="1">Nucleus</location>
    </subcellularLocation>
</comment>
<dbReference type="Gene3D" id="2.60.120.340">
    <property type="entry name" value="Nucleoplasmin core domain"/>
    <property type="match status" value="1"/>
</dbReference>
<dbReference type="GO" id="GO:0005654">
    <property type="term" value="C:nucleoplasm"/>
    <property type="evidence" value="ECO:0007669"/>
    <property type="project" value="TreeGrafter"/>
</dbReference>
<dbReference type="GO" id="GO:0005730">
    <property type="term" value="C:nucleolus"/>
    <property type="evidence" value="ECO:0007669"/>
    <property type="project" value="TreeGrafter"/>
</dbReference>
<dbReference type="Proteomes" id="UP000276133">
    <property type="component" value="Unassembled WGS sequence"/>
</dbReference>
<feature type="compositionally biased region" description="Low complexity" evidence="4">
    <location>
        <begin position="172"/>
        <end position="186"/>
    </location>
</feature>
<feature type="compositionally biased region" description="Acidic residues" evidence="4">
    <location>
        <begin position="139"/>
        <end position="160"/>
    </location>
</feature>
<organism evidence="6 7">
    <name type="scientific">Brachionus plicatilis</name>
    <name type="common">Marine rotifer</name>
    <name type="synonym">Brachionus muelleri</name>
    <dbReference type="NCBI Taxonomy" id="10195"/>
    <lineage>
        <taxon>Eukaryota</taxon>
        <taxon>Metazoa</taxon>
        <taxon>Spiralia</taxon>
        <taxon>Gnathifera</taxon>
        <taxon>Rotifera</taxon>
        <taxon>Eurotatoria</taxon>
        <taxon>Monogononta</taxon>
        <taxon>Pseudotrocha</taxon>
        <taxon>Ploima</taxon>
        <taxon>Brachionidae</taxon>
        <taxon>Brachionus</taxon>
    </lineage>
</organism>
<dbReference type="SUPFAM" id="SSF69203">
    <property type="entry name" value="Nucleoplasmin-like core domain"/>
    <property type="match status" value="1"/>
</dbReference>
<dbReference type="InterPro" id="IPR024057">
    <property type="entry name" value="Nucleoplasmin_core_dom"/>
</dbReference>
<evidence type="ECO:0000256" key="1">
    <source>
        <dbReference type="ARBA" id="ARBA00004123"/>
    </source>
</evidence>